<dbReference type="EMBL" id="SMGK01000004">
    <property type="protein sequence ID" value="TCK72098.1"/>
    <property type="molecule type" value="Genomic_DNA"/>
</dbReference>
<dbReference type="AlphaFoldDB" id="A0A4R1L273"/>
<name>A0A4R1L273_9BACT</name>
<accession>A0A4R1L273</accession>
<organism evidence="2 3">
    <name type="scientific">Acidipila rosea</name>
    <dbReference type="NCBI Taxonomy" id="768535"/>
    <lineage>
        <taxon>Bacteria</taxon>
        <taxon>Pseudomonadati</taxon>
        <taxon>Acidobacteriota</taxon>
        <taxon>Terriglobia</taxon>
        <taxon>Terriglobales</taxon>
        <taxon>Acidobacteriaceae</taxon>
        <taxon>Acidipila</taxon>
    </lineage>
</organism>
<dbReference type="InterPro" id="IPR021345">
    <property type="entry name" value="DUF2961"/>
</dbReference>
<gene>
    <name evidence="2" type="ORF">C7378_2731</name>
</gene>
<feature type="region of interest" description="Disordered" evidence="1">
    <location>
        <begin position="29"/>
        <end position="52"/>
    </location>
</feature>
<protein>
    <recommendedName>
        <fullName evidence="4">DUF2961 family protein</fullName>
    </recommendedName>
</protein>
<reference evidence="2 3" key="1">
    <citation type="submission" date="2019-03" db="EMBL/GenBank/DDBJ databases">
        <title>Genomic Encyclopedia of Type Strains, Phase IV (KMG-IV): sequencing the most valuable type-strain genomes for metagenomic binning, comparative biology and taxonomic classification.</title>
        <authorList>
            <person name="Goeker M."/>
        </authorList>
    </citation>
    <scope>NUCLEOTIDE SEQUENCE [LARGE SCALE GENOMIC DNA]</scope>
    <source>
        <strain evidence="2 3">DSM 103428</strain>
    </source>
</reference>
<dbReference type="OrthoDB" id="2518538at2"/>
<keyword evidence="3" id="KW-1185">Reference proteome</keyword>
<evidence type="ECO:0000256" key="1">
    <source>
        <dbReference type="SAM" id="MobiDB-lite"/>
    </source>
</evidence>
<sequence>MVHKRFLPFLFLLTISVYGQIPSWMPNPTQQQTYTLHRSSSRESTGANADYRTLTPGQTMTILDADGPGEISHIWFTLDDPEPYHLKRIVLRMYWDGEKSPSVETPIGDFFGLGNGIYYAWESAVLSVGRDRSLNSYFPMPYAKHARVTITNEGKQSLTHLYWNIDYRVNAQPLPPHTLYFHAQYRQAQPNHGWTGEWYENGDPMVNYRRNLDGKDNYVWMEAQGHGQFVGVTMSILQNQDGWWGEGDDMFFIDDPSKPAIIGTGAEDYFLGAWGFGGPSDLMLHGAPVVGKELAGGRSSVYRFHLDSPIPFTKSFKATIEHGNANHRSDNFYSVAYWYQAEPHMAFPPLPDVDDRIPTLEFVGGPGNSKGQYSPGSLQPR</sequence>
<evidence type="ECO:0008006" key="4">
    <source>
        <dbReference type="Google" id="ProtNLM"/>
    </source>
</evidence>
<dbReference type="Gene3D" id="2.60.120.1390">
    <property type="match status" value="2"/>
</dbReference>
<proteinExistence type="predicted"/>
<feature type="compositionally biased region" description="Polar residues" evidence="1">
    <location>
        <begin position="29"/>
        <end position="47"/>
    </location>
</feature>
<dbReference type="Pfam" id="PF11175">
    <property type="entry name" value="DUF2961"/>
    <property type="match status" value="1"/>
</dbReference>
<evidence type="ECO:0000313" key="3">
    <source>
        <dbReference type="Proteomes" id="UP000295210"/>
    </source>
</evidence>
<evidence type="ECO:0000313" key="2">
    <source>
        <dbReference type="EMBL" id="TCK72098.1"/>
    </source>
</evidence>
<comment type="caution">
    <text evidence="2">The sequence shown here is derived from an EMBL/GenBank/DDBJ whole genome shotgun (WGS) entry which is preliminary data.</text>
</comment>
<dbReference type="Proteomes" id="UP000295210">
    <property type="component" value="Unassembled WGS sequence"/>
</dbReference>